<feature type="region of interest" description="Disordered" evidence="4">
    <location>
        <begin position="821"/>
        <end position="846"/>
    </location>
</feature>
<dbReference type="InterPro" id="IPR011049">
    <property type="entry name" value="Serralysin-like_metalloprot_C"/>
</dbReference>
<dbReference type="Pfam" id="PF07676">
    <property type="entry name" value="PD40"/>
    <property type="match status" value="1"/>
</dbReference>
<dbReference type="Gene3D" id="2.150.10.10">
    <property type="entry name" value="Serralysin-like metalloprotease, C-terminal"/>
    <property type="match status" value="1"/>
</dbReference>
<evidence type="ECO:0000256" key="4">
    <source>
        <dbReference type="SAM" id="MobiDB-lite"/>
    </source>
</evidence>
<proteinExistence type="predicted"/>
<dbReference type="Gene3D" id="2.120.10.30">
    <property type="entry name" value="TolB, C-terminal domain"/>
    <property type="match status" value="1"/>
</dbReference>
<dbReference type="InterPro" id="IPR001343">
    <property type="entry name" value="Hemolysn_Ca-bd"/>
</dbReference>
<dbReference type="InterPro" id="IPR011659">
    <property type="entry name" value="WD40"/>
</dbReference>
<evidence type="ECO:0000313" key="6">
    <source>
        <dbReference type="Proteomes" id="UP000011991"/>
    </source>
</evidence>
<dbReference type="PATRIC" id="fig|1265738.3.peg.3620"/>
<dbReference type="Gene3D" id="2.60.40.10">
    <property type="entry name" value="Immunoglobulins"/>
    <property type="match status" value="3"/>
</dbReference>
<dbReference type="InterPro" id="IPR011042">
    <property type="entry name" value="6-blade_b-propeller_TolB-like"/>
</dbReference>
<dbReference type="PANTHER" id="PTHR38340">
    <property type="entry name" value="S-LAYER PROTEIN"/>
    <property type="match status" value="1"/>
</dbReference>
<feature type="region of interest" description="Disordered" evidence="4">
    <location>
        <begin position="2404"/>
        <end position="2430"/>
    </location>
</feature>
<organism evidence="5 6">
    <name type="scientific">Rhodopirellula maiorica SM1</name>
    <dbReference type="NCBI Taxonomy" id="1265738"/>
    <lineage>
        <taxon>Bacteria</taxon>
        <taxon>Pseudomonadati</taxon>
        <taxon>Planctomycetota</taxon>
        <taxon>Planctomycetia</taxon>
        <taxon>Pirellulales</taxon>
        <taxon>Pirellulaceae</taxon>
        <taxon>Novipirellula</taxon>
    </lineage>
</organism>
<dbReference type="EMBL" id="ANOG01000518">
    <property type="protein sequence ID" value="EMI19470.1"/>
    <property type="molecule type" value="Genomic_DNA"/>
</dbReference>
<dbReference type="Pfam" id="PF00353">
    <property type="entry name" value="HemolysinCabind"/>
    <property type="match status" value="2"/>
</dbReference>
<sequence>MQSERWNEYPIRTATQSRNRSTRYRRSLRQHRRRELCCYLNPCIEHLENRHLLAVDLLSVTPDGLFAGSDDLPADVATSKNPAISGNGKFVVFQSKASDLTPPLGMTTPADSNDAEDVFVRDLETGITTLISVNSDGTDSGSGETFRGASYNPAISDDGRFIAFVSFAEDLVKEVVESVPNVFVRDLDVDGDGIFNEPGDSQTRLLSIATDGTAAGLSGADGVGTSAEMRPVISPNGDFVAFGSAASDLAISQTLPGGAPIPDGNGGFDVFIAATDGTTLDLVTINRDDTAATVNALGTASANPSLSFNGSQIAFQSNGFDLVDTVPDSVLEWTRNVFVNDGGKNTLVSINSVGDNGGNGESAVPVISRDGRHVAFITKATDLVTGIADPNGLSADIYVRDLLTDTTTLVSRSGVIADSTGNDDSPPSFDIRKPFVSGPSISANGRYIAFASLASDLLDPDDGMVDENAGPDIFVLDRDVDMDGLFDEPGEMKMHLVSVNEAGTASGDGGLFGSSNPTISGNGRYVAFSTDDELIDGVTGMKVYVRDLIAETTYLISPADGASGGGPAAGTSGDANVVISNFTDRVGRAAYVSLSSELDPDVSDTNGTIDVYAFTPPTDIVMGRNFATGFSDFIQSFRVLHQDASEFELGYYRSLDDRLDATDELLGVTPITDPDDLTVDGNRIITTTIGVDAGSVPFPGIDGETDPMEDYFILTVADHLDVVSEFDGDPLNEDNTRTLRGSYQLPGTPVFAHGIARDETFTVDVIGQSVRLSYGITGIGTPSVVTYDLDEGLEIHLRTHGGNDTVIGSDLKELVFGGEGGDSIRGEGGDDMLSGGPGNDRIDGGEGADTIDGGEGSDTLIGGPGADIIFDGPGDDTIDVGLGDDTVFATPGSDDVFLDSGGNDTLDFSFALHPITIDLDSAAVQTVDSAGNTIRLIGQWENFVGDPLDDDSTVYVKPLDVPRVIDGGGGVDRLILDALGANVVDDGTTFSFPGTSLADISYVGFEQIRVINAAANVIDDGDPGYIANGFTRQFDPLFLQGFNGDIEFSAANAGNVATWTFTDIPPGHFAVSATWTSAPDRGENVRFVVHDGDSSGPVVADVNVNQEIAPSEFDVQGISFQNLAIVPITGHTLTVELFDLDADLDDDDPDSFVIADAVRIEPISETRIIDDGETEFSSSGIHNQGIGAFGDITTTQATGTTSAGVWDCTGAECSSLLPPGPYLVSATWPSLALGASPEATFIVNSGVNSFTTNVNQILSPNDFNDIGIDWERLGVIEVAEGDGIRTELTSDAGLLLADAIRFDPAPQVTVRDSSGDEVANGATWNLGQTVIDSDAGTTLITDHITIENSGIADLIISNLQISGSGYSIVDAGADVLRPGGTTQVGITLQASSLGTFEGQLTLRLNDFSDDRFGSIDLTSEVIEDTTPPTVAITSPFSGVTFIEGSTIPIAVDATDDIKIKAVELRVDGDFIESDDTFPFHFDFTLPADVPNVELTAQAIDVAGNQTDSAPITVNLSEDQPPTVNITQPIDGQGIIAGSPLRIAIDVEDDVQVESVSLFLNSQLIGFEVLDPFVFDFEFPSLPAGLHSIETLVFDTAGNLSTDAIDLNVFSPPAIHFGSIVVGSESGAPPVVKVFEPDGTETFSFFPYSPTFTGGVRVATGDVNGDGTPDIITGAGPGGGPHVKVFDGTSGATLHSFFAYEPQFTGGVFVASGDVTGDGIADVITGAGPGGGPHVKVFSGSDGAELASFFAFNNSFSGGVRVATGDVNGDAQDDIIVGAGPGGGPHVRVFDGHTANQLPTTGVVPADQILSDFFAFDQGFVGGVFVASADLNGDRLDDIVVGADQAGSNNGGHVKVIDSASLPSLDANIQIPDSRLLAHFFAYGPDFAGGVRVAAGDVNGDGVADIVTSPGVDDPLEATVKVFDGSDLSTINDIELGPGFLGSAVAVADQPIALVVNFHPGSPQHEVDVDTSGVTVRDQNGNVVFFQPATDPSSLIRLNGSPNSNDLLVFRGIGIPPIGPFVFDGGIGGNDALRIETQSASDPPLEFLKTKLQSSLVTSFFTDRNADDLAFALKAIDLEPIEDTLDVIDREFEFADTDDNVMFNTGDDPNDSVLRIDSDNSEVIDFRQPSGTTHVQLGGGSDVFTFDLSVDQLPTVDGGQGVDTFVLAGSGHHLDLTDPIQNKPLNLERIDVIGASPNELTIDGPSVMAATDENHVLVVAHDEDDTVNYAGDGWQVMAPTFADGGQRHVLVNGDATVETVNTKPWQNPFAATDVDHSGATTAFDALQIINLLNRFRTTAVVLNTPTDATTLANRYYDVNGMLNNDGQYVASAADAIDVINFLNINKPPLIETTQPSQPPQPEAATPNFISTNPNTTDDEQNEAPQVADIQTETQQKLQLDIGNLATSSIVPEPSSQINNPESTSGVSDLDSRDRALTELFLSTEIE</sequence>
<feature type="region of interest" description="Disordered" evidence="4">
    <location>
        <begin position="1"/>
        <end position="26"/>
    </location>
</feature>
<dbReference type="GO" id="GO:0005576">
    <property type="term" value="C:extracellular region"/>
    <property type="evidence" value="ECO:0007669"/>
    <property type="project" value="UniProtKB-SubCell"/>
</dbReference>
<feature type="compositionally biased region" description="Polar residues" evidence="4">
    <location>
        <begin position="2404"/>
        <end position="2425"/>
    </location>
</feature>
<dbReference type="InterPro" id="IPR028994">
    <property type="entry name" value="Integrin_alpha_N"/>
</dbReference>
<gene>
    <name evidence="5" type="ORF">RMSM_03614</name>
</gene>
<dbReference type="SUPFAM" id="SSF69318">
    <property type="entry name" value="Integrin alpha N-terminal domain"/>
    <property type="match status" value="1"/>
</dbReference>
<dbReference type="PROSITE" id="PS00330">
    <property type="entry name" value="HEMOLYSIN_CALCIUM"/>
    <property type="match status" value="4"/>
</dbReference>
<protein>
    <submittedName>
        <fullName evidence="5">Hemolysin-type calcium-binding region domain protein</fullName>
    </submittedName>
</protein>
<name>M5RJJ3_9BACT</name>
<dbReference type="InterPro" id="IPR050557">
    <property type="entry name" value="RTX_toxin/Mannuronan_C5-epim"/>
</dbReference>
<dbReference type="GO" id="GO:0005509">
    <property type="term" value="F:calcium ion binding"/>
    <property type="evidence" value="ECO:0007669"/>
    <property type="project" value="InterPro"/>
</dbReference>
<feature type="region of interest" description="Disordered" evidence="4">
    <location>
        <begin position="2348"/>
        <end position="2384"/>
    </location>
</feature>
<dbReference type="InterPro" id="IPR013783">
    <property type="entry name" value="Ig-like_fold"/>
</dbReference>
<dbReference type="InterPro" id="IPR018511">
    <property type="entry name" value="Hemolysin-typ_Ca-bd_CS"/>
</dbReference>
<evidence type="ECO:0000313" key="5">
    <source>
        <dbReference type="EMBL" id="EMI19470.1"/>
    </source>
</evidence>
<dbReference type="Pfam" id="PF17957">
    <property type="entry name" value="Big_7"/>
    <property type="match status" value="2"/>
</dbReference>
<accession>M5RJJ3</accession>
<dbReference type="Gene3D" id="2.130.10.130">
    <property type="entry name" value="Integrin alpha, N-terminal"/>
    <property type="match status" value="2"/>
</dbReference>
<evidence type="ECO:0000256" key="1">
    <source>
        <dbReference type="ARBA" id="ARBA00004613"/>
    </source>
</evidence>
<evidence type="ECO:0000256" key="2">
    <source>
        <dbReference type="ARBA" id="ARBA00022525"/>
    </source>
</evidence>
<dbReference type="InterPro" id="IPR013517">
    <property type="entry name" value="FG-GAP"/>
</dbReference>
<keyword evidence="2" id="KW-0964">Secreted</keyword>
<dbReference type="SUPFAM" id="SSF51120">
    <property type="entry name" value="beta-Roll"/>
    <property type="match status" value="1"/>
</dbReference>
<dbReference type="SUPFAM" id="SSF82171">
    <property type="entry name" value="DPP6 N-terminal domain-like"/>
    <property type="match status" value="1"/>
</dbReference>
<keyword evidence="3" id="KW-0732">Signal</keyword>
<comment type="subcellular location">
    <subcellularLocation>
        <location evidence="1">Secreted</location>
    </subcellularLocation>
</comment>
<dbReference type="Pfam" id="PF01839">
    <property type="entry name" value="FG-GAP"/>
    <property type="match status" value="2"/>
</dbReference>
<dbReference type="Proteomes" id="UP000011991">
    <property type="component" value="Unassembled WGS sequence"/>
</dbReference>
<reference evidence="5 6" key="1">
    <citation type="journal article" date="2013" name="Mar. Genomics">
        <title>Expression of sulfatases in Rhodopirellula baltica and the diversity of sulfatases in the genus Rhodopirellula.</title>
        <authorList>
            <person name="Wegner C.E."/>
            <person name="Richter-Heitmann T."/>
            <person name="Klindworth A."/>
            <person name="Klockow C."/>
            <person name="Richter M."/>
            <person name="Achstetter T."/>
            <person name="Glockner F.O."/>
            <person name="Harder J."/>
        </authorList>
    </citation>
    <scope>NUCLEOTIDE SEQUENCE [LARGE SCALE GENOMIC DNA]</scope>
    <source>
        <strain evidence="5 6">SM1</strain>
    </source>
</reference>
<keyword evidence="6" id="KW-1185">Reference proteome</keyword>
<dbReference type="PANTHER" id="PTHR38340:SF1">
    <property type="entry name" value="S-LAYER PROTEIN"/>
    <property type="match status" value="1"/>
</dbReference>
<comment type="caution">
    <text evidence="5">The sequence shown here is derived from an EMBL/GenBank/DDBJ whole genome shotgun (WGS) entry which is preliminary data.</text>
</comment>
<evidence type="ECO:0000256" key="3">
    <source>
        <dbReference type="ARBA" id="ARBA00022729"/>
    </source>
</evidence>